<proteinExistence type="predicted"/>
<dbReference type="Proteomes" id="UP000281406">
    <property type="component" value="Unassembled WGS sequence"/>
</dbReference>
<evidence type="ECO:0000313" key="2">
    <source>
        <dbReference type="EMBL" id="ROL05642.1"/>
    </source>
</evidence>
<gene>
    <name evidence="2" type="ORF">DPX16_4860</name>
</gene>
<feature type="compositionally biased region" description="Pro residues" evidence="1">
    <location>
        <begin position="99"/>
        <end position="108"/>
    </location>
</feature>
<feature type="region of interest" description="Disordered" evidence="1">
    <location>
        <begin position="1"/>
        <end position="26"/>
    </location>
</feature>
<keyword evidence="3" id="KW-1185">Reference proteome</keyword>
<reference evidence="2 3" key="1">
    <citation type="submission" date="2018-10" db="EMBL/GenBank/DDBJ databases">
        <title>Genome assembly for a Yunnan-Guizhou Plateau 3E fish, Anabarilius grahami (Regan), and its evolutionary and genetic applications.</title>
        <authorList>
            <person name="Jiang W."/>
        </authorList>
    </citation>
    <scope>NUCLEOTIDE SEQUENCE [LARGE SCALE GENOMIC DNA]</scope>
    <source>
        <strain evidence="2">AG-KIZ</strain>
        <tissue evidence="2">Muscle</tissue>
    </source>
</reference>
<feature type="compositionally biased region" description="Basic and acidic residues" evidence="1">
    <location>
        <begin position="1"/>
        <end position="23"/>
    </location>
</feature>
<evidence type="ECO:0000313" key="3">
    <source>
        <dbReference type="Proteomes" id="UP000281406"/>
    </source>
</evidence>
<comment type="caution">
    <text evidence="2">The sequence shown here is derived from an EMBL/GenBank/DDBJ whole genome shotgun (WGS) entry which is preliminary data.</text>
</comment>
<organism evidence="2 3">
    <name type="scientific">Anabarilius grahami</name>
    <name type="common">Kanglang fish</name>
    <name type="synonym">Barilius grahami</name>
    <dbReference type="NCBI Taxonomy" id="495550"/>
    <lineage>
        <taxon>Eukaryota</taxon>
        <taxon>Metazoa</taxon>
        <taxon>Chordata</taxon>
        <taxon>Craniata</taxon>
        <taxon>Vertebrata</taxon>
        <taxon>Euteleostomi</taxon>
        <taxon>Actinopterygii</taxon>
        <taxon>Neopterygii</taxon>
        <taxon>Teleostei</taxon>
        <taxon>Ostariophysi</taxon>
        <taxon>Cypriniformes</taxon>
        <taxon>Xenocyprididae</taxon>
        <taxon>Xenocypridinae</taxon>
        <taxon>Xenocypridinae incertae sedis</taxon>
        <taxon>Anabarilius</taxon>
    </lineage>
</organism>
<sequence>MRYNGVKEEAESMKDRSSGRKENSSFQTPQCCLNIQCVMKRYTELFTCSYDDETLKSLFWNRANYHHPVDLPDTSGLDWREAIIRCLESVCPRSRTQPDPEPSPPPPSAAETLLEPPAPATISEAKPEEEGTALTIAPRASAPECDCNSDSSNRGDTGGIGHSLPPTLSHPESSVSSASDVTLYHRLSICTLGSISSASASHPPDVVGHSNILAAPSVDSAVGCHLCRALGPLHRALAIIATGFLRPPVTICLLFSVTIPSSSPRPPPPSPLHTPVKLTQCLHNSALERTRSWRPADDEYQEFQSNFVFPMLSDGLAFP</sequence>
<dbReference type="EMBL" id="RJVU01054546">
    <property type="protein sequence ID" value="ROL05642.1"/>
    <property type="molecule type" value="Genomic_DNA"/>
</dbReference>
<protein>
    <submittedName>
        <fullName evidence="2">Uncharacterized protein</fullName>
    </submittedName>
</protein>
<name>A0A3N0Y189_ANAGA</name>
<accession>A0A3N0Y189</accession>
<feature type="region of interest" description="Disordered" evidence="1">
    <location>
        <begin position="91"/>
        <end position="174"/>
    </location>
</feature>
<evidence type="ECO:0000256" key="1">
    <source>
        <dbReference type="SAM" id="MobiDB-lite"/>
    </source>
</evidence>
<dbReference type="AlphaFoldDB" id="A0A3N0Y189"/>